<keyword evidence="3" id="KW-0479">Metal-binding</keyword>
<dbReference type="SMART" id="SM00399">
    <property type="entry name" value="ZnF_C4"/>
    <property type="match status" value="1"/>
</dbReference>
<dbReference type="PANTHER" id="PTHR46587">
    <property type="entry name" value="NUCLEAR HORMONE RECEPTOR FAMILY"/>
    <property type="match status" value="1"/>
</dbReference>
<name>A0A8S1F1I5_9PELO</name>
<dbReference type="InterPro" id="IPR049636">
    <property type="entry name" value="HNF4-like_DBD"/>
</dbReference>
<evidence type="ECO:0000259" key="12">
    <source>
        <dbReference type="PROSITE" id="PS51843"/>
    </source>
</evidence>
<evidence type="ECO:0000256" key="8">
    <source>
        <dbReference type="ARBA" id="ARBA00023163"/>
    </source>
</evidence>
<dbReference type="PRINTS" id="PR00047">
    <property type="entry name" value="STROIDFINGER"/>
</dbReference>
<evidence type="ECO:0000256" key="2">
    <source>
        <dbReference type="ARBA" id="ARBA00005993"/>
    </source>
</evidence>
<feature type="domain" description="Nuclear receptor" evidence="11">
    <location>
        <begin position="1"/>
        <end position="70"/>
    </location>
</feature>
<dbReference type="SUPFAM" id="SSF57716">
    <property type="entry name" value="Glucocorticoid receptor-like (DNA-binding domain)"/>
    <property type="match status" value="1"/>
</dbReference>
<dbReference type="Pfam" id="PF00105">
    <property type="entry name" value="zf-C4"/>
    <property type="match status" value="1"/>
</dbReference>
<reference evidence="13 14" key="1">
    <citation type="submission" date="2020-04" db="EMBL/GenBank/DDBJ databases">
        <authorList>
            <person name="Laetsch R D."/>
            <person name="Stevens L."/>
            <person name="Kumar S."/>
            <person name="Blaxter L. M."/>
        </authorList>
    </citation>
    <scope>NUCLEOTIDE SEQUENCE [LARGE SCALE GENOMIC DNA]</scope>
</reference>
<evidence type="ECO:0000256" key="6">
    <source>
        <dbReference type="ARBA" id="ARBA00023015"/>
    </source>
</evidence>
<dbReference type="GO" id="GO:0003700">
    <property type="term" value="F:DNA-binding transcription factor activity"/>
    <property type="evidence" value="ECO:0007669"/>
    <property type="project" value="InterPro"/>
</dbReference>
<dbReference type="PANTHER" id="PTHR46587:SF6">
    <property type="entry name" value="NUCLEAR HORMONE RECEPTOR FAMILY"/>
    <property type="match status" value="1"/>
</dbReference>
<dbReference type="Gene3D" id="3.30.50.10">
    <property type="entry name" value="Erythroid Transcription Factor GATA-1, subunit A"/>
    <property type="match status" value="1"/>
</dbReference>
<dbReference type="InterPro" id="IPR001723">
    <property type="entry name" value="Nuclear_hrmn_rcpt"/>
</dbReference>
<keyword evidence="6" id="KW-0805">Transcription regulation</keyword>
<dbReference type="Gene3D" id="1.10.565.10">
    <property type="entry name" value="Retinoid X Receptor"/>
    <property type="match status" value="1"/>
</dbReference>
<dbReference type="EMBL" id="CADEPM010000009">
    <property type="protein sequence ID" value="CAB3409774.1"/>
    <property type="molecule type" value="Genomic_DNA"/>
</dbReference>
<dbReference type="InterPro" id="IPR000536">
    <property type="entry name" value="Nucl_hrmn_rcpt_lig-bd"/>
</dbReference>
<evidence type="ECO:0000313" key="14">
    <source>
        <dbReference type="Proteomes" id="UP000494206"/>
    </source>
</evidence>
<dbReference type="InterPro" id="IPR013088">
    <property type="entry name" value="Znf_NHR/GATA"/>
</dbReference>
<evidence type="ECO:0000256" key="4">
    <source>
        <dbReference type="ARBA" id="ARBA00022771"/>
    </source>
</evidence>
<comment type="similarity">
    <text evidence="2">Belongs to the nuclear hormone receptor family.</text>
</comment>
<comment type="subcellular location">
    <subcellularLocation>
        <location evidence="1">Nucleus</location>
    </subcellularLocation>
</comment>
<comment type="caution">
    <text evidence="13">The sequence shown here is derived from an EMBL/GenBank/DDBJ whole genome shotgun (WGS) entry which is preliminary data.</text>
</comment>
<keyword evidence="5" id="KW-0862">Zinc</keyword>
<sequence>MANTGHHYGVTACLGCKTFFRRVVLQANSPKCKYKNQCRLEKSANAKRLCRSCRYLKCKEVGMTEEALHPGRDVIGRRHRHSEDSSPMSNSSINQSHEIESPLNFNQDDIDVLEAIQEMDIEIRQRTARLRGQSPKEKQSFNFYSPTCNYSNVAVNHSIGGSLKVDISLLREWVSRVPDFTHLTDKYQQYLLRRFCLRYTVIEHGLFTVQMPPHKNVWFLSDRTCLVSSMIDIPDEIRSLLTPAIIEEQKLLAPFTSMLIREVADPLRNLKPTSTEIAAIKVLMLLKPTCLRELNAGELAGSEDIEAVLKTRNRVISGLHSHYVQKRMGVEDIAVRLGELLMLIGGIEVCADRALEEMHMLRVFNLSSFDASCSDVIFGFNRDF</sequence>
<organism evidence="13 14">
    <name type="scientific">Caenorhabditis bovis</name>
    <dbReference type="NCBI Taxonomy" id="2654633"/>
    <lineage>
        <taxon>Eukaryota</taxon>
        <taxon>Metazoa</taxon>
        <taxon>Ecdysozoa</taxon>
        <taxon>Nematoda</taxon>
        <taxon>Chromadorea</taxon>
        <taxon>Rhabditida</taxon>
        <taxon>Rhabditina</taxon>
        <taxon>Rhabditomorpha</taxon>
        <taxon>Rhabditoidea</taxon>
        <taxon>Rhabditidae</taxon>
        <taxon>Peloderinae</taxon>
        <taxon>Caenorhabditis</taxon>
    </lineage>
</organism>
<keyword evidence="4" id="KW-0863">Zinc-finger</keyword>
<feature type="domain" description="NR LBD" evidence="12">
    <location>
        <begin position="108"/>
        <end position="380"/>
    </location>
</feature>
<dbReference type="InterPro" id="IPR001628">
    <property type="entry name" value="Znf_hrmn_rcpt"/>
</dbReference>
<keyword evidence="9" id="KW-0675">Receptor</keyword>
<dbReference type="InterPro" id="IPR035500">
    <property type="entry name" value="NHR-like_dom_sf"/>
</dbReference>
<dbReference type="SUPFAM" id="SSF48508">
    <property type="entry name" value="Nuclear receptor ligand-binding domain"/>
    <property type="match status" value="1"/>
</dbReference>
<dbReference type="GO" id="GO:0008270">
    <property type="term" value="F:zinc ion binding"/>
    <property type="evidence" value="ECO:0007669"/>
    <property type="project" value="UniProtKB-KW"/>
</dbReference>
<dbReference type="OrthoDB" id="5783820at2759"/>
<dbReference type="AlphaFoldDB" id="A0A8S1F1I5"/>
<dbReference type="GO" id="GO:0000978">
    <property type="term" value="F:RNA polymerase II cis-regulatory region sequence-specific DNA binding"/>
    <property type="evidence" value="ECO:0007669"/>
    <property type="project" value="InterPro"/>
</dbReference>
<evidence type="ECO:0000256" key="9">
    <source>
        <dbReference type="ARBA" id="ARBA00023170"/>
    </source>
</evidence>
<accession>A0A8S1F1I5</accession>
<keyword evidence="14" id="KW-1185">Reference proteome</keyword>
<evidence type="ECO:0000256" key="10">
    <source>
        <dbReference type="ARBA" id="ARBA00023242"/>
    </source>
</evidence>
<keyword evidence="10" id="KW-0539">Nucleus</keyword>
<evidence type="ECO:0000313" key="13">
    <source>
        <dbReference type="EMBL" id="CAB3409774.1"/>
    </source>
</evidence>
<evidence type="ECO:0000256" key="1">
    <source>
        <dbReference type="ARBA" id="ARBA00004123"/>
    </source>
</evidence>
<evidence type="ECO:0000259" key="11">
    <source>
        <dbReference type="PROSITE" id="PS51030"/>
    </source>
</evidence>
<dbReference type="SMART" id="SM00430">
    <property type="entry name" value="HOLI"/>
    <property type="match status" value="1"/>
</dbReference>
<dbReference type="CDD" id="cd06960">
    <property type="entry name" value="NR_DBD_HNF4A"/>
    <property type="match status" value="1"/>
</dbReference>
<dbReference type="Proteomes" id="UP000494206">
    <property type="component" value="Unassembled WGS sequence"/>
</dbReference>
<proteinExistence type="inferred from homology"/>
<evidence type="ECO:0000256" key="7">
    <source>
        <dbReference type="ARBA" id="ARBA00023125"/>
    </source>
</evidence>
<dbReference type="PROSITE" id="PS51030">
    <property type="entry name" value="NUCLEAR_REC_DBD_2"/>
    <property type="match status" value="1"/>
</dbReference>
<dbReference type="GO" id="GO:0005634">
    <property type="term" value="C:nucleus"/>
    <property type="evidence" value="ECO:0007669"/>
    <property type="project" value="UniProtKB-SubCell"/>
</dbReference>
<dbReference type="CDD" id="cd06157">
    <property type="entry name" value="NR_LBD"/>
    <property type="match status" value="1"/>
</dbReference>
<dbReference type="PROSITE" id="PS51843">
    <property type="entry name" value="NR_LBD"/>
    <property type="match status" value="1"/>
</dbReference>
<gene>
    <name evidence="13" type="ORF">CBOVIS_LOCUS11388</name>
</gene>
<evidence type="ECO:0000256" key="3">
    <source>
        <dbReference type="ARBA" id="ARBA00022723"/>
    </source>
</evidence>
<keyword evidence="7" id="KW-0238">DNA-binding</keyword>
<protein>
    <recommendedName>
        <fullName evidence="15">Nuclear receptor domain-containing protein</fullName>
    </recommendedName>
</protein>
<dbReference type="PRINTS" id="PR00398">
    <property type="entry name" value="STRDHORMONER"/>
</dbReference>
<evidence type="ECO:0008006" key="15">
    <source>
        <dbReference type="Google" id="ProtNLM"/>
    </source>
</evidence>
<dbReference type="Pfam" id="PF00104">
    <property type="entry name" value="Hormone_recep"/>
    <property type="match status" value="1"/>
</dbReference>
<keyword evidence="8" id="KW-0804">Transcription</keyword>
<evidence type="ECO:0000256" key="5">
    <source>
        <dbReference type="ARBA" id="ARBA00022833"/>
    </source>
</evidence>